<comment type="subunit">
    <text evidence="2">Homotrimer.</text>
</comment>
<evidence type="ECO:0000256" key="5">
    <source>
        <dbReference type="ARBA" id="ARBA00022692"/>
    </source>
</evidence>
<feature type="domain" description="Porin" evidence="12">
    <location>
        <begin position="12"/>
        <end position="349"/>
    </location>
</feature>
<dbReference type="CDD" id="cd00342">
    <property type="entry name" value="gram_neg_porins"/>
    <property type="match status" value="1"/>
</dbReference>
<dbReference type="PRINTS" id="PR00184">
    <property type="entry name" value="NEISSPPORIN"/>
</dbReference>
<dbReference type="InterPro" id="IPR050298">
    <property type="entry name" value="Gram-neg_bact_OMP"/>
</dbReference>
<dbReference type="EMBL" id="JAKLJA010000063">
    <property type="protein sequence ID" value="MCG5078561.1"/>
    <property type="molecule type" value="Genomic_DNA"/>
</dbReference>
<name>A0A9X2A2K3_9BURK</name>
<evidence type="ECO:0000256" key="2">
    <source>
        <dbReference type="ARBA" id="ARBA00011233"/>
    </source>
</evidence>
<keyword evidence="8" id="KW-0626">Porin</keyword>
<comment type="caution">
    <text evidence="13">The sequence shown here is derived from an EMBL/GenBank/DDBJ whole genome shotgun (WGS) entry which is preliminary data.</text>
</comment>
<gene>
    <name evidence="13" type="ORF">L5014_35425</name>
</gene>
<keyword evidence="14" id="KW-1185">Reference proteome</keyword>
<evidence type="ECO:0000256" key="7">
    <source>
        <dbReference type="ARBA" id="ARBA00023065"/>
    </source>
</evidence>
<keyword evidence="3" id="KW-0813">Transport</keyword>
<keyword evidence="10" id="KW-0998">Cell outer membrane</keyword>
<evidence type="ECO:0000313" key="14">
    <source>
        <dbReference type="Proteomes" id="UP001139308"/>
    </source>
</evidence>
<evidence type="ECO:0000256" key="11">
    <source>
        <dbReference type="SAM" id="SignalP"/>
    </source>
</evidence>
<dbReference type="AlphaFoldDB" id="A0A9X2A2K3"/>
<dbReference type="InterPro" id="IPR001702">
    <property type="entry name" value="Porin_Gram-ve"/>
</dbReference>
<dbReference type="Gene3D" id="2.40.160.10">
    <property type="entry name" value="Porin"/>
    <property type="match status" value="1"/>
</dbReference>
<keyword evidence="9" id="KW-0472">Membrane</keyword>
<evidence type="ECO:0000256" key="8">
    <source>
        <dbReference type="ARBA" id="ARBA00023114"/>
    </source>
</evidence>
<comment type="subcellular location">
    <subcellularLocation>
        <location evidence="1">Cell outer membrane</location>
        <topology evidence="1">Multi-pass membrane protein</topology>
    </subcellularLocation>
</comment>
<sequence>MKKVFVLACCGMAMANFACAQSSVTLYGIIDNGFNYNSNMNGSRSYAMQGGVLNASRWGLKGTEDLGGGLSAIFTLENGFDINTGKFGQGGLLFGRQAFVGLSSRWATVTLGRQYDANADYVAPFEAGTQWAGNVGAHPGDLDNLNNTVRTNNAIKVRSAVFGGFSAAVEYGVGGVAGDATRNQAWSIGVGYSNGPLSLGAGYLNVRNPNVGFFGNATTGTPSATTANVASPVYSGFMSAHTYQVASAGGAYTIGAATVGFTYSNVAFKDIGDLSSGPNPAGYRGSMHFNNVEGNFKYQVTPALIVGVAYDYTKGSDVSTATGTNPGATYHQGMAGIDYFLSKRTDVYLLGVFQKASGTDSRNRAAVAAINNQSSPSSSDRQALVRVGIRHKF</sequence>
<dbReference type="PRINTS" id="PR00182">
    <property type="entry name" value="ECOLNEIPORIN"/>
</dbReference>
<evidence type="ECO:0000313" key="13">
    <source>
        <dbReference type="EMBL" id="MCG5078561.1"/>
    </source>
</evidence>
<dbReference type="RefSeq" id="WP_238468542.1">
    <property type="nucleotide sequence ID" value="NZ_JAKLJA010000063.1"/>
</dbReference>
<keyword evidence="7" id="KW-0406">Ion transport</keyword>
<dbReference type="Proteomes" id="UP001139308">
    <property type="component" value="Unassembled WGS sequence"/>
</dbReference>
<dbReference type="GO" id="GO:0009279">
    <property type="term" value="C:cell outer membrane"/>
    <property type="evidence" value="ECO:0007669"/>
    <property type="project" value="UniProtKB-SubCell"/>
</dbReference>
<evidence type="ECO:0000256" key="4">
    <source>
        <dbReference type="ARBA" id="ARBA00022452"/>
    </source>
</evidence>
<keyword evidence="5" id="KW-0812">Transmembrane</keyword>
<evidence type="ECO:0000256" key="10">
    <source>
        <dbReference type="ARBA" id="ARBA00023237"/>
    </source>
</evidence>
<dbReference type="PANTHER" id="PTHR34501">
    <property type="entry name" value="PROTEIN YDDL-RELATED"/>
    <property type="match status" value="1"/>
</dbReference>
<evidence type="ECO:0000259" key="12">
    <source>
        <dbReference type="Pfam" id="PF13609"/>
    </source>
</evidence>
<feature type="chain" id="PRO_5040781171" evidence="11">
    <location>
        <begin position="21"/>
        <end position="393"/>
    </location>
</feature>
<accession>A0A9X2A2K3</accession>
<dbReference type="InterPro" id="IPR033900">
    <property type="entry name" value="Gram_neg_porin_domain"/>
</dbReference>
<protein>
    <submittedName>
        <fullName evidence="13">Porin</fullName>
    </submittedName>
</protein>
<keyword evidence="4" id="KW-1134">Transmembrane beta strand</keyword>
<dbReference type="InterPro" id="IPR023614">
    <property type="entry name" value="Porin_dom_sf"/>
</dbReference>
<dbReference type="GO" id="GO:0046930">
    <property type="term" value="C:pore complex"/>
    <property type="evidence" value="ECO:0007669"/>
    <property type="project" value="UniProtKB-KW"/>
</dbReference>
<keyword evidence="6 11" id="KW-0732">Signal</keyword>
<reference evidence="13" key="1">
    <citation type="submission" date="2022-01" db="EMBL/GenBank/DDBJ databases">
        <title>Genome sequence and assembly of Parabukholderia sp. RG36.</title>
        <authorList>
            <person name="Chhetri G."/>
        </authorList>
    </citation>
    <scope>NUCLEOTIDE SEQUENCE</scope>
    <source>
        <strain evidence="13">RG36</strain>
    </source>
</reference>
<dbReference type="InterPro" id="IPR002299">
    <property type="entry name" value="Porin_Neis"/>
</dbReference>
<evidence type="ECO:0000256" key="3">
    <source>
        <dbReference type="ARBA" id="ARBA00022448"/>
    </source>
</evidence>
<proteinExistence type="predicted"/>
<dbReference type="SUPFAM" id="SSF56935">
    <property type="entry name" value="Porins"/>
    <property type="match status" value="1"/>
</dbReference>
<dbReference type="PANTHER" id="PTHR34501:SF9">
    <property type="entry name" value="MAJOR OUTER MEMBRANE PROTEIN P.IA"/>
    <property type="match status" value="1"/>
</dbReference>
<evidence type="ECO:0000256" key="9">
    <source>
        <dbReference type="ARBA" id="ARBA00023136"/>
    </source>
</evidence>
<evidence type="ECO:0000256" key="6">
    <source>
        <dbReference type="ARBA" id="ARBA00022729"/>
    </source>
</evidence>
<dbReference type="Pfam" id="PF13609">
    <property type="entry name" value="Porin_4"/>
    <property type="match status" value="1"/>
</dbReference>
<evidence type="ECO:0000256" key="1">
    <source>
        <dbReference type="ARBA" id="ARBA00004571"/>
    </source>
</evidence>
<organism evidence="13 14">
    <name type="scientific">Paraburkholderia tagetis</name>
    <dbReference type="NCBI Taxonomy" id="2913261"/>
    <lineage>
        <taxon>Bacteria</taxon>
        <taxon>Pseudomonadati</taxon>
        <taxon>Pseudomonadota</taxon>
        <taxon>Betaproteobacteria</taxon>
        <taxon>Burkholderiales</taxon>
        <taxon>Burkholderiaceae</taxon>
        <taxon>Paraburkholderia</taxon>
    </lineage>
</organism>
<feature type="signal peptide" evidence="11">
    <location>
        <begin position="1"/>
        <end position="20"/>
    </location>
</feature>
<dbReference type="GO" id="GO:0034220">
    <property type="term" value="P:monoatomic ion transmembrane transport"/>
    <property type="evidence" value="ECO:0007669"/>
    <property type="project" value="InterPro"/>
</dbReference>
<dbReference type="GO" id="GO:0015288">
    <property type="term" value="F:porin activity"/>
    <property type="evidence" value="ECO:0007669"/>
    <property type="project" value="UniProtKB-KW"/>
</dbReference>